<feature type="domain" description="ERAP1-like C-terminal" evidence="13">
    <location>
        <begin position="693"/>
        <end position="1005"/>
    </location>
</feature>
<evidence type="ECO:0000256" key="4">
    <source>
        <dbReference type="ARBA" id="ARBA00022723"/>
    </source>
</evidence>
<keyword evidence="6 9" id="KW-0862">Zinc</keyword>
<evidence type="ECO:0000259" key="14">
    <source>
        <dbReference type="Pfam" id="PF17900"/>
    </source>
</evidence>
<keyword evidence="16" id="KW-1185">Reference proteome</keyword>
<reference evidence="15" key="1">
    <citation type="submission" date="2023-06" db="EMBL/GenBank/DDBJ databases">
        <title>Genomic analysis of the entomopathogenic nematode Steinernema hermaphroditum.</title>
        <authorList>
            <person name="Schwarz E.M."/>
            <person name="Heppert J.K."/>
            <person name="Baniya A."/>
            <person name="Schwartz H.T."/>
            <person name="Tan C.-H."/>
            <person name="Antoshechkin I."/>
            <person name="Sternberg P.W."/>
            <person name="Goodrich-Blair H."/>
            <person name="Dillman A.R."/>
        </authorList>
    </citation>
    <scope>NUCLEOTIDE SEQUENCE</scope>
    <source>
        <strain evidence="15">PS9179</strain>
        <tissue evidence="15">Whole animal</tissue>
    </source>
</reference>
<dbReference type="SUPFAM" id="SSF55486">
    <property type="entry name" value="Metalloproteases ('zincins'), catalytic domain"/>
    <property type="match status" value="1"/>
</dbReference>
<evidence type="ECO:0000256" key="11">
    <source>
        <dbReference type="SAM" id="Phobius"/>
    </source>
</evidence>
<dbReference type="InterPro" id="IPR045357">
    <property type="entry name" value="Aminopeptidase_N-like_N"/>
</dbReference>
<evidence type="ECO:0008006" key="17">
    <source>
        <dbReference type="Google" id="ProtNLM"/>
    </source>
</evidence>
<dbReference type="Pfam" id="PF11838">
    <property type="entry name" value="ERAP1_C"/>
    <property type="match status" value="1"/>
</dbReference>
<dbReference type="FunFam" id="1.10.390.10:FF:000001">
    <property type="entry name" value="Aminopeptidase"/>
    <property type="match status" value="1"/>
</dbReference>
<evidence type="ECO:0000256" key="3">
    <source>
        <dbReference type="ARBA" id="ARBA00022670"/>
    </source>
</evidence>
<name>A0AA39H820_9BILA</name>
<evidence type="ECO:0000256" key="9">
    <source>
        <dbReference type="PIRSR" id="PIRSR634016-3"/>
    </source>
</evidence>
<evidence type="ECO:0000256" key="2">
    <source>
        <dbReference type="ARBA" id="ARBA00022438"/>
    </source>
</evidence>
<dbReference type="GO" id="GO:0005737">
    <property type="term" value="C:cytoplasm"/>
    <property type="evidence" value="ECO:0007669"/>
    <property type="project" value="TreeGrafter"/>
</dbReference>
<dbReference type="PANTHER" id="PTHR11533">
    <property type="entry name" value="PROTEASE M1 ZINC METALLOPROTEASE"/>
    <property type="match status" value="1"/>
</dbReference>
<dbReference type="GO" id="GO:0008270">
    <property type="term" value="F:zinc ion binding"/>
    <property type="evidence" value="ECO:0007669"/>
    <property type="project" value="InterPro"/>
</dbReference>
<dbReference type="Proteomes" id="UP001175271">
    <property type="component" value="Unassembled WGS sequence"/>
</dbReference>
<dbReference type="Gene3D" id="2.60.40.1910">
    <property type="match status" value="1"/>
</dbReference>
<keyword evidence="11" id="KW-0472">Membrane</keyword>
<sequence>MLIMEILAIRSGGLAKTLGPTAGLVSIIACAFCICEYLVSQLIAFIYRYNELKINSQKMEKWKYWTGIAFLVVVPPSTWSAAGFLGHIPEDVFKDFVQQNHPEFMTLFGSVPIVGYSKEGFITFSSVPLFWTLLWILAVSWLATATIKQCRAHESLILLLSVVVPVFTTKAYPRLPTFANPTHYDIYIRPDLVKFTIEGVVKVDLEITNETDYLKLHSTDLEILGVALLSQEDEGQLDLPYHLDPENQFLVVNLTLTVKKGDHLTIRIVYNGTISDKLHGIYRSTYKDSVTNETKHLLATQFESTYARGAFPCWDEPLFKAKFSMTLDVDKKLTAISNMPEVETTERDGRKVVKFEMTPPMSTYLIAMAVGELEYLEGYGPNSTRVRIYTTPGKTNLAHLALETHIKALEYYSKLFDFPYPLKKCDGIALPDFALGAMENWGLITYRESFLLMDVHTTAISLIDKLVTIIGHEVGHFWFGNLVTMKWWDNLWLKEGFATFLQYLFSADNYPQYRAWEAFLTNDVDVARDLDSLEHSHPIEVPIENPAELDLIYDGVSYEKSGAIIRMLYIYLGRNSFVKGLRSYIKKHQYSNAESDDLWSAFSDATGKDIRTLMSCWTKQIGYPVVTVALNDSKEALEFSQERFLASGKKTQNEEIWQIPLNIEVGKDYANTSLWTSKEGEFQSGRIEKAEYVQLNHACSGFYHVQYSELLFDSLLKAYQRKEITKENRFTLLADTAYLTLGGRVPITHFLDLIKASSNENSALVLTELDAAIFQLDKIIEQSGNENILSKFRRFISETFKQSADKIGWERVPGEDTELTYARESLKAIMVTVGDAKTLNESITIFAEKKAFAPELKLVVYKVIARDGLKGFRSILRLFEECTVAEEKRTFRMALGYITDEEALKDLLNYILVKSNVRSQDLFNIIGSLGHTPIGQKMGWQFVKKNFKRLAARYEAPTSYTIVEGITRLLGTTTDVNVINEVKALFSAKDAEQIHRSLGELKERIYIYGRQWKLHGETLAKWLDKNGY</sequence>
<dbReference type="Gene3D" id="1.25.50.20">
    <property type="match status" value="1"/>
</dbReference>
<dbReference type="InterPro" id="IPR042097">
    <property type="entry name" value="Aminopeptidase_N-like_N_sf"/>
</dbReference>
<feature type="transmembrane region" description="Helical" evidence="11">
    <location>
        <begin position="121"/>
        <end position="143"/>
    </location>
</feature>
<dbReference type="AlphaFoldDB" id="A0AA39H820"/>
<proteinExistence type="inferred from homology"/>
<keyword evidence="2" id="KW-0031">Aminopeptidase</keyword>
<evidence type="ECO:0000256" key="5">
    <source>
        <dbReference type="ARBA" id="ARBA00022801"/>
    </source>
</evidence>
<accession>A0AA39H820</accession>
<dbReference type="InterPro" id="IPR024571">
    <property type="entry name" value="ERAP1-like_C_dom"/>
</dbReference>
<dbReference type="EMBL" id="JAUCMV010000004">
    <property type="protein sequence ID" value="KAK0400815.1"/>
    <property type="molecule type" value="Genomic_DNA"/>
</dbReference>
<keyword evidence="5" id="KW-0378">Hydrolase</keyword>
<protein>
    <recommendedName>
        <fullName evidence="17">Aminopeptidase</fullName>
    </recommendedName>
</protein>
<dbReference type="GO" id="GO:0043171">
    <property type="term" value="P:peptide catabolic process"/>
    <property type="evidence" value="ECO:0007669"/>
    <property type="project" value="TreeGrafter"/>
</dbReference>
<comment type="similarity">
    <text evidence="1">Belongs to the peptidase M1 family.</text>
</comment>
<dbReference type="InterPro" id="IPR034016">
    <property type="entry name" value="M1_APN-typ"/>
</dbReference>
<feature type="active site" description="Proton acceptor" evidence="8">
    <location>
        <position position="473"/>
    </location>
</feature>
<keyword evidence="4 9" id="KW-0479">Metal-binding</keyword>
<evidence type="ECO:0000256" key="7">
    <source>
        <dbReference type="ARBA" id="ARBA00023049"/>
    </source>
</evidence>
<gene>
    <name evidence="15" type="ORF">QR680_015467</name>
</gene>
<keyword evidence="3" id="KW-0645">Protease</keyword>
<dbReference type="GO" id="GO:0070006">
    <property type="term" value="F:metalloaminopeptidase activity"/>
    <property type="evidence" value="ECO:0007669"/>
    <property type="project" value="TreeGrafter"/>
</dbReference>
<feature type="binding site" evidence="9">
    <location>
        <position position="495"/>
    </location>
    <ligand>
        <name>Zn(2+)</name>
        <dbReference type="ChEBI" id="CHEBI:29105"/>
        <note>catalytic</note>
    </ligand>
</feature>
<evidence type="ECO:0000259" key="13">
    <source>
        <dbReference type="Pfam" id="PF11838"/>
    </source>
</evidence>
<feature type="binding site" evidence="9">
    <location>
        <position position="472"/>
    </location>
    <ligand>
        <name>Zn(2+)</name>
        <dbReference type="ChEBI" id="CHEBI:29105"/>
        <note>catalytic</note>
    </ligand>
</feature>
<dbReference type="Gene3D" id="2.60.40.1730">
    <property type="entry name" value="tricorn interacting facor f3 domain"/>
    <property type="match status" value="1"/>
</dbReference>
<dbReference type="SUPFAM" id="SSF63737">
    <property type="entry name" value="Leukotriene A4 hydrolase N-terminal domain"/>
    <property type="match status" value="1"/>
</dbReference>
<dbReference type="CDD" id="cd09601">
    <property type="entry name" value="M1_APN-Q_like"/>
    <property type="match status" value="1"/>
</dbReference>
<keyword evidence="11" id="KW-0812">Transmembrane</keyword>
<evidence type="ECO:0000259" key="12">
    <source>
        <dbReference type="Pfam" id="PF01433"/>
    </source>
</evidence>
<evidence type="ECO:0000256" key="6">
    <source>
        <dbReference type="ARBA" id="ARBA00022833"/>
    </source>
</evidence>
<dbReference type="Pfam" id="PF01433">
    <property type="entry name" value="Peptidase_M1"/>
    <property type="match status" value="1"/>
</dbReference>
<keyword evidence="11" id="KW-1133">Transmembrane helix</keyword>
<dbReference type="Gene3D" id="1.10.390.10">
    <property type="entry name" value="Neutral Protease Domain 2"/>
    <property type="match status" value="1"/>
</dbReference>
<dbReference type="Pfam" id="PF10327">
    <property type="entry name" value="7TM_GPCR_Sri"/>
    <property type="match status" value="1"/>
</dbReference>
<keyword evidence="7" id="KW-0482">Metalloprotease</keyword>
<evidence type="ECO:0000256" key="1">
    <source>
        <dbReference type="ARBA" id="ARBA00010136"/>
    </source>
</evidence>
<dbReference type="PRINTS" id="PR00756">
    <property type="entry name" value="ALADIPTASE"/>
</dbReference>
<evidence type="ECO:0000256" key="10">
    <source>
        <dbReference type="PIRSR" id="PIRSR634016-4"/>
    </source>
</evidence>
<dbReference type="InterPro" id="IPR027268">
    <property type="entry name" value="Peptidase_M4/M1_CTD_sf"/>
</dbReference>
<dbReference type="GO" id="GO:0016020">
    <property type="term" value="C:membrane"/>
    <property type="evidence" value="ECO:0007669"/>
    <property type="project" value="TreeGrafter"/>
</dbReference>
<feature type="transmembrane region" description="Helical" evidence="11">
    <location>
        <begin position="155"/>
        <end position="172"/>
    </location>
</feature>
<evidence type="ECO:0000256" key="8">
    <source>
        <dbReference type="PIRSR" id="PIRSR634016-1"/>
    </source>
</evidence>
<feature type="transmembrane region" description="Helical" evidence="11">
    <location>
        <begin position="24"/>
        <end position="47"/>
    </location>
</feature>
<organism evidence="15 16">
    <name type="scientific">Steinernema hermaphroditum</name>
    <dbReference type="NCBI Taxonomy" id="289476"/>
    <lineage>
        <taxon>Eukaryota</taxon>
        <taxon>Metazoa</taxon>
        <taxon>Ecdysozoa</taxon>
        <taxon>Nematoda</taxon>
        <taxon>Chromadorea</taxon>
        <taxon>Rhabditida</taxon>
        <taxon>Tylenchina</taxon>
        <taxon>Panagrolaimomorpha</taxon>
        <taxon>Strongyloidoidea</taxon>
        <taxon>Steinernematidae</taxon>
        <taxon>Steinernema</taxon>
    </lineage>
</organism>
<evidence type="ECO:0000313" key="15">
    <source>
        <dbReference type="EMBL" id="KAK0400815.1"/>
    </source>
</evidence>
<dbReference type="InterPro" id="IPR001930">
    <property type="entry name" value="Peptidase_M1"/>
</dbReference>
<dbReference type="GO" id="GO:0005615">
    <property type="term" value="C:extracellular space"/>
    <property type="evidence" value="ECO:0007669"/>
    <property type="project" value="TreeGrafter"/>
</dbReference>
<feature type="site" description="Transition state stabilizer" evidence="10">
    <location>
        <position position="558"/>
    </location>
</feature>
<dbReference type="PANTHER" id="PTHR11533:SF174">
    <property type="entry name" value="PUROMYCIN-SENSITIVE AMINOPEPTIDASE-RELATED"/>
    <property type="match status" value="1"/>
</dbReference>
<dbReference type="GO" id="GO:0042277">
    <property type="term" value="F:peptide binding"/>
    <property type="evidence" value="ECO:0007669"/>
    <property type="project" value="TreeGrafter"/>
</dbReference>
<evidence type="ECO:0000313" key="16">
    <source>
        <dbReference type="Proteomes" id="UP001175271"/>
    </source>
</evidence>
<dbReference type="InterPro" id="IPR019429">
    <property type="entry name" value="7TM_GPCR_serpentine_rcpt_Sri"/>
</dbReference>
<feature type="domain" description="Aminopeptidase N-like N-terminal" evidence="14">
    <location>
        <begin position="180"/>
        <end position="365"/>
    </location>
</feature>
<comment type="caution">
    <text evidence="15">The sequence shown here is derived from an EMBL/GenBank/DDBJ whole genome shotgun (WGS) entry which is preliminary data.</text>
</comment>
<feature type="binding site" evidence="9">
    <location>
        <position position="476"/>
    </location>
    <ligand>
        <name>Zn(2+)</name>
        <dbReference type="ChEBI" id="CHEBI:29105"/>
        <note>catalytic</note>
    </ligand>
</feature>
<dbReference type="InterPro" id="IPR014782">
    <property type="entry name" value="Peptidase_M1_dom"/>
</dbReference>
<feature type="transmembrane region" description="Helical" evidence="11">
    <location>
        <begin position="68"/>
        <end position="88"/>
    </location>
</feature>
<comment type="cofactor">
    <cofactor evidence="9">
        <name>Zn(2+)</name>
        <dbReference type="ChEBI" id="CHEBI:29105"/>
    </cofactor>
    <text evidence="9">Binds 1 zinc ion per subunit.</text>
</comment>
<dbReference type="GO" id="GO:0006508">
    <property type="term" value="P:proteolysis"/>
    <property type="evidence" value="ECO:0007669"/>
    <property type="project" value="UniProtKB-KW"/>
</dbReference>
<feature type="domain" description="Peptidase M1 membrane alanine aminopeptidase" evidence="12">
    <location>
        <begin position="401"/>
        <end position="617"/>
    </location>
</feature>
<dbReference type="InterPro" id="IPR050344">
    <property type="entry name" value="Peptidase_M1_aminopeptidases"/>
</dbReference>
<dbReference type="FunFam" id="2.60.40.1730:FF:000013">
    <property type="entry name" value="Aminopeptidase"/>
    <property type="match status" value="1"/>
</dbReference>
<dbReference type="Pfam" id="PF17900">
    <property type="entry name" value="Peptidase_M1_N"/>
    <property type="match status" value="1"/>
</dbReference>